<gene>
    <name evidence="2" type="ORF">AU15_05210</name>
</gene>
<evidence type="ECO:0000313" key="3">
    <source>
        <dbReference type="Proteomes" id="UP000035081"/>
    </source>
</evidence>
<dbReference type="EMBL" id="CP007152">
    <property type="protein sequence ID" value="AHI33028.1"/>
    <property type="molecule type" value="Genomic_DNA"/>
</dbReference>
<dbReference type="AlphaFoldDB" id="W5Z3G7"/>
<evidence type="ECO:0000313" key="2">
    <source>
        <dbReference type="EMBL" id="AHI33028.1"/>
    </source>
</evidence>
<protein>
    <recommendedName>
        <fullName evidence="4">Outer membrane protein beta-barrel domain-containing protein</fullName>
    </recommendedName>
</protein>
<dbReference type="Proteomes" id="UP000035081">
    <property type="component" value="Chromosome"/>
</dbReference>
<organism evidence="2 3">
    <name type="scientific">Marinobacter salarius</name>
    <dbReference type="NCBI Taxonomy" id="1420917"/>
    <lineage>
        <taxon>Bacteria</taxon>
        <taxon>Pseudomonadati</taxon>
        <taxon>Pseudomonadota</taxon>
        <taxon>Gammaproteobacteria</taxon>
        <taxon>Pseudomonadales</taxon>
        <taxon>Marinobacteraceae</taxon>
        <taxon>Marinobacter</taxon>
    </lineage>
</organism>
<sequence length="172" mass="18973">MQLIQRILTLPLAIGLASPVLMVQAQGKASANGYLEGGYEHDSNATVDELNTSADESDQAWVFDAGLEGILKPTERLNVTLGYSLSGRRYQNLDEFDQDIHLLSADVSYDFDPVTVGTSYYYSHATLGSDPFLDFRRASVYLGSCSRRTFICVAACRTSARNLMTVMRGMPR</sequence>
<evidence type="ECO:0008006" key="4">
    <source>
        <dbReference type="Google" id="ProtNLM"/>
    </source>
</evidence>
<evidence type="ECO:0000256" key="1">
    <source>
        <dbReference type="SAM" id="SignalP"/>
    </source>
</evidence>
<feature type="chain" id="PRO_5004876635" description="Outer membrane protein beta-barrel domain-containing protein" evidence="1">
    <location>
        <begin position="26"/>
        <end position="172"/>
    </location>
</feature>
<name>W5Z3G7_9GAMM</name>
<accession>W5Z3G7</accession>
<feature type="signal peptide" evidence="1">
    <location>
        <begin position="1"/>
        <end position="25"/>
    </location>
</feature>
<keyword evidence="1" id="KW-0732">Signal</keyword>
<proteinExistence type="predicted"/>
<dbReference type="HOGENOM" id="CLU_1568868_0_0_6"/>
<dbReference type="KEGG" id="msr:AU15_05210"/>
<reference evidence="2 3" key="1">
    <citation type="journal article" date="2014" name="Genome Announc.">
        <title>Draft Genome Sequences of Marinobacter similis A3d10T and Marinobacter salarius R9SW1T.</title>
        <authorList>
            <person name="Ivanova E.P."/>
            <person name="Ng H.J."/>
            <person name="Webb H.K."/>
            <person name="Feng G."/>
            <person name="Oshima K."/>
            <person name="Hattori M."/>
            <person name="Ohkuma M."/>
            <person name="Sergeev A.F."/>
            <person name="Mikhailov V.V."/>
            <person name="Crawford R.J."/>
            <person name="Sawabe T."/>
        </authorList>
    </citation>
    <scope>NUCLEOTIDE SEQUENCE [LARGE SCALE GENOMIC DNA]</scope>
    <source>
        <strain evidence="3">A3d10 and R9SW1</strain>
    </source>
</reference>